<evidence type="ECO:0000259" key="13">
    <source>
        <dbReference type="Pfam" id="PF00266"/>
    </source>
</evidence>
<evidence type="ECO:0000256" key="8">
    <source>
        <dbReference type="ARBA" id="ARBA00022898"/>
    </source>
</evidence>
<dbReference type="GO" id="GO:0051536">
    <property type="term" value="F:iron-sulfur cluster binding"/>
    <property type="evidence" value="ECO:0007669"/>
    <property type="project" value="UniProtKB-KW"/>
</dbReference>
<dbReference type="PROSITE" id="PS00595">
    <property type="entry name" value="AA_TRANSFER_CLASS_5"/>
    <property type="match status" value="1"/>
</dbReference>
<evidence type="ECO:0000256" key="10">
    <source>
        <dbReference type="ARBA" id="ARBA00023014"/>
    </source>
</evidence>
<comment type="function">
    <text evidence="2">Catalyzes the removal of elemental sulfur atoms from cysteine to produce alanine. Seems to participate in the biosynthesis of the nitrogenase metalloclusters by providing the inorganic sulfur required for the Fe-S core formation.</text>
</comment>
<evidence type="ECO:0000256" key="5">
    <source>
        <dbReference type="ARBA" id="ARBA00013558"/>
    </source>
</evidence>
<protein>
    <recommendedName>
        <fullName evidence="5">Cysteine desulfurase</fullName>
        <ecNumber evidence="4">2.8.1.7</ecNumber>
    </recommendedName>
</protein>
<keyword evidence="15" id="KW-1185">Reference proteome</keyword>
<dbReference type="EC" id="2.8.1.7" evidence="4"/>
<dbReference type="GO" id="GO:0031071">
    <property type="term" value="F:cysteine desulfurase activity"/>
    <property type="evidence" value="ECO:0007669"/>
    <property type="project" value="UniProtKB-EC"/>
</dbReference>
<sequence length="388" mass="40047">MTAIYLDGHASTPIAPEALDAMCRQAGRPGNPHAAHAAGASAAAAVEHGRSLVAALICAEPTEIVLTSGATEANNLAILGFARALRQSGSKKTTIVTSAIDHPSVLGPAEHLKREGFRHVSVPVGRDGLIDRHAFASAVRDAAVVSIGLANGEIGTIQPIGELTEVAHAAGAVVHCDATQAAGRIPVDAFALDVDALSLSSHKMYGPPGIGALFVSSAAPVQPEPLFVGGGQERGRRPGTVPTMLVAGFGAAARLAAERLAQDAEHGERLRRSFLDALDRAATGWSLSLESGSRLPGSLNLRFEGVDGDSLVDQLAGTVDFATGSACASGKVEPSHVLRAIGLSEDEARCAIRLYFHRYLDEEAAVRAAVLLASAAKRFRLVAGEVVQ</sequence>
<comment type="cofactor">
    <cofactor evidence="1 12">
        <name>pyridoxal 5'-phosphate</name>
        <dbReference type="ChEBI" id="CHEBI:597326"/>
    </cofactor>
</comment>
<dbReference type="InterPro" id="IPR015424">
    <property type="entry name" value="PyrdxlP-dep_Trfase"/>
</dbReference>
<evidence type="ECO:0000256" key="3">
    <source>
        <dbReference type="ARBA" id="ARBA00006490"/>
    </source>
</evidence>
<proteinExistence type="inferred from homology"/>
<dbReference type="InterPro" id="IPR020578">
    <property type="entry name" value="Aminotrans_V_PyrdxlP_BS"/>
</dbReference>
<keyword evidence="9" id="KW-0408">Iron</keyword>
<comment type="catalytic activity">
    <reaction evidence="11">
        <text>(sulfur carrier)-H + L-cysteine = (sulfur carrier)-SH + L-alanine</text>
        <dbReference type="Rhea" id="RHEA:43892"/>
        <dbReference type="Rhea" id="RHEA-COMP:14737"/>
        <dbReference type="Rhea" id="RHEA-COMP:14739"/>
        <dbReference type="ChEBI" id="CHEBI:29917"/>
        <dbReference type="ChEBI" id="CHEBI:35235"/>
        <dbReference type="ChEBI" id="CHEBI:57972"/>
        <dbReference type="ChEBI" id="CHEBI:64428"/>
        <dbReference type="EC" id="2.8.1.7"/>
    </reaction>
</comment>
<dbReference type="EMBL" id="JACHLN010000001">
    <property type="protein sequence ID" value="MBB4837016.1"/>
    <property type="molecule type" value="Genomic_DNA"/>
</dbReference>
<keyword evidence="7" id="KW-0479">Metal-binding</keyword>
<evidence type="ECO:0000256" key="7">
    <source>
        <dbReference type="ARBA" id="ARBA00022723"/>
    </source>
</evidence>
<dbReference type="Proteomes" id="UP000575241">
    <property type="component" value="Unassembled WGS sequence"/>
</dbReference>
<evidence type="ECO:0000313" key="14">
    <source>
        <dbReference type="EMBL" id="MBB4837016.1"/>
    </source>
</evidence>
<keyword evidence="8" id="KW-0663">Pyridoxal phosphate</keyword>
<dbReference type="AlphaFoldDB" id="A0A7W7NQQ2"/>
<dbReference type="PANTHER" id="PTHR11601:SF34">
    <property type="entry name" value="CYSTEINE DESULFURASE"/>
    <property type="match status" value="1"/>
</dbReference>
<keyword evidence="6 14" id="KW-0808">Transferase</keyword>
<organism evidence="14 15">
    <name type="scientific">Sphingomonas kyeonggiensis</name>
    <dbReference type="NCBI Taxonomy" id="1268553"/>
    <lineage>
        <taxon>Bacteria</taxon>
        <taxon>Pseudomonadati</taxon>
        <taxon>Pseudomonadota</taxon>
        <taxon>Alphaproteobacteria</taxon>
        <taxon>Sphingomonadales</taxon>
        <taxon>Sphingomonadaceae</taxon>
        <taxon>Sphingomonas</taxon>
    </lineage>
</organism>
<dbReference type="Gene3D" id="3.40.640.10">
    <property type="entry name" value="Type I PLP-dependent aspartate aminotransferase-like (Major domain)"/>
    <property type="match status" value="1"/>
</dbReference>
<dbReference type="InterPro" id="IPR000192">
    <property type="entry name" value="Aminotrans_V_dom"/>
</dbReference>
<evidence type="ECO:0000256" key="2">
    <source>
        <dbReference type="ARBA" id="ARBA00003120"/>
    </source>
</evidence>
<dbReference type="InterPro" id="IPR016454">
    <property type="entry name" value="Cysteine_dSase"/>
</dbReference>
<evidence type="ECO:0000256" key="6">
    <source>
        <dbReference type="ARBA" id="ARBA00022679"/>
    </source>
</evidence>
<dbReference type="PANTHER" id="PTHR11601">
    <property type="entry name" value="CYSTEINE DESULFURYLASE FAMILY MEMBER"/>
    <property type="match status" value="1"/>
</dbReference>
<keyword evidence="10" id="KW-0411">Iron-sulfur</keyword>
<evidence type="ECO:0000313" key="15">
    <source>
        <dbReference type="Proteomes" id="UP000575241"/>
    </source>
</evidence>
<comment type="similarity">
    <text evidence="3">Belongs to the class-V pyridoxal-phosphate-dependent aminotransferase family. NifS/IscS subfamily.</text>
</comment>
<dbReference type="Gene3D" id="3.90.1150.10">
    <property type="entry name" value="Aspartate Aminotransferase, domain 1"/>
    <property type="match status" value="1"/>
</dbReference>
<feature type="domain" description="Aminotransferase class V" evidence="13">
    <location>
        <begin position="4"/>
        <end position="363"/>
    </location>
</feature>
<dbReference type="Pfam" id="PF00266">
    <property type="entry name" value="Aminotran_5"/>
    <property type="match status" value="1"/>
</dbReference>
<dbReference type="PIRSF" id="PIRSF005572">
    <property type="entry name" value="NifS"/>
    <property type="match status" value="1"/>
</dbReference>
<accession>A0A7W7NQQ2</accession>
<gene>
    <name evidence="14" type="ORF">HNP52_000067</name>
</gene>
<dbReference type="InterPro" id="IPR015421">
    <property type="entry name" value="PyrdxlP-dep_Trfase_major"/>
</dbReference>
<evidence type="ECO:0000256" key="4">
    <source>
        <dbReference type="ARBA" id="ARBA00012239"/>
    </source>
</evidence>
<dbReference type="InterPro" id="IPR015422">
    <property type="entry name" value="PyrdxlP-dep_Trfase_small"/>
</dbReference>
<dbReference type="SUPFAM" id="SSF53383">
    <property type="entry name" value="PLP-dependent transferases"/>
    <property type="match status" value="1"/>
</dbReference>
<evidence type="ECO:0000256" key="1">
    <source>
        <dbReference type="ARBA" id="ARBA00001933"/>
    </source>
</evidence>
<dbReference type="RefSeq" id="WP_184160874.1">
    <property type="nucleotide sequence ID" value="NZ_JACHLN010000001.1"/>
</dbReference>
<name>A0A7W7NQQ2_9SPHN</name>
<evidence type="ECO:0000256" key="11">
    <source>
        <dbReference type="ARBA" id="ARBA00050776"/>
    </source>
</evidence>
<evidence type="ECO:0000256" key="12">
    <source>
        <dbReference type="RuleBase" id="RU004504"/>
    </source>
</evidence>
<evidence type="ECO:0000256" key="9">
    <source>
        <dbReference type="ARBA" id="ARBA00023004"/>
    </source>
</evidence>
<reference evidence="14 15" key="1">
    <citation type="submission" date="2020-08" db="EMBL/GenBank/DDBJ databases">
        <title>Functional genomics of gut bacteria from endangered species of beetles.</title>
        <authorList>
            <person name="Carlos-Shanley C."/>
        </authorList>
    </citation>
    <scope>NUCLEOTIDE SEQUENCE [LARGE SCALE GENOMIC DNA]</scope>
    <source>
        <strain evidence="14 15">S00224</strain>
    </source>
</reference>
<comment type="caution">
    <text evidence="14">The sequence shown here is derived from an EMBL/GenBank/DDBJ whole genome shotgun (WGS) entry which is preliminary data.</text>
</comment>
<dbReference type="GO" id="GO:0046872">
    <property type="term" value="F:metal ion binding"/>
    <property type="evidence" value="ECO:0007669"/>
    <property type="project" value="UniProtKB-KW"/>
</dbReference>